<name>A0A1T5MRN4_9FIRM</name>
<evidence type="ECO:0000256" key="3">
    <source>
        <dbReference type="ARBA" id="ARBA00022475"/>
    </source>
</evidence>
<dbReference type="STRING" id="36842.SAMN02194393_05229"/>
<dbReference type="InterPro" id="IPR007272">
    <property type="entry name" value="Sulf_transp_TsuA/YedE"/>
</dbReference>
<evidence type="ECO:0000256" key="1">
    <source>
        <dbReference type="ARBA" id="ARBA00004429"/>
    </source>
</evidence>
<dbReference type="Pfam" id="PF04143">
    <property type="entry name" value="Sulf_transp"/>
    <property type="match status" value="1"/>
</dbReference>
<evidence type="ECO:0000256" key="9">
    <source>
        <dbReference type="SAM" id="Phobius"/>
    </source>
</evidence>
<keyword evidence="2" id="KW-0813">Transport</keyword>
<evidence type="ECO:0000256" key="8">
    <source>
        <dbReference type="ARBA" id="ARBA00035655"/>
    </source>
</evidence>
<proteinExistence type="inferred from homology"/>
<keyword evidence="11" id="KW-1185">Reference proteome</keyword>
<keyword evidence="7 9" id="KW-0472">Membrane</keyword>
<accession>A0A1T5MRN4</accession>
<evidence type="ECO:0000256" key="6">
    <source>
        <dbReference type="ARBA" id="ARBA00022989"/>
    </source>
</evidence>
<organism evidence="10 11">
    <name type="scientific">Maledivibacter halophilus</name>
    <dbReference type="NCBI Taxonomy" id="36842"/>
    <lineage>
        <taxon>Bacteria</taxon>
        <taxon>Bacillati</taxon>
        <taxon>Bacillota</taxon>
        <taxon>Clostridia</taxon>
        <taxon>Peptostreptococcales</taxon>
        <taxon>Caminicellaceae</taxon>
        <taxon>Maledivibacter</taxon>
    </lineage>
</organism>
<dbReference type="EMBL" id="FUZT01000023">
    <property type="protein sequence ID" value="SKC90875.1"/>
    <property type="molecule type" value="Genomic_DNA"/>
</dbReference>
<keyword evidence="5 9" id="KW-0812">Transmembrane</keyword>
<feature type="transmembrane region" description="Helical" evidence="9">
    <location>
        <begin position="83"/>
        <end position="102"/>
    </location>
</feature>
<comment type="similarity">
    <text evidence="8">Belongs to the TsuA/YedE (TC 9.B.102) family.</text>
</comment>
<evidence type="ECO:0000256" key="4">
    <source>
        <dbReference type="ARBA" id="ARBA00022519"/>
    </source>
</evidence>
<evidence type="ECO:0000313" key="11">
    <source>
        <dbReference type="Proteomes" id="UP000190285"/>
    </source>
</evidence>
<feature type="transmembrane region" description="Helical" evidence="9">
    <location>
        <begin position="149"/>
        <end position="168"/>
    </location>
</feature>
<keyword evidence="4" id="KW-0997">Cell inner membrane</keyword>
<dbReference type="GO" id="GO:0005886">
    <property type="term" value="C:plasma membrane"/>
    <property type="evidence" value="ECO:0007669"/>
    <property type="project" value="UniProtKB-SubCell"/>
</dbReference>
<dbReference type="PANTHER" id="PTHR30574:SF1">
    <property type="entry name" value="SULPHUR TRANSPORT DOMAIN-CONTAINING PROTEIN"/>
    <property type="match status" value="1"/>
</dbReference>
<sequence>MKILKRIFNKPWPYLVGGIILAALNIILFAFSGEPWRITTGFLYWGMGILENLGVDHSKWYYFNVFRNDITNQRAFFNNEYTILNLGLVFGALIAALLASEFKWKRMKNKKQLIFGLIGGVLMGYGSRLSFGCNIGAYFSAVPSFSLHGWVYGIFMFIGAFIGSKLLFKYLL</sequence>
<evidence type="ECO:0000256" key="7">
    <source>
        <dbReference type="ARBA" id="ARBA00023136"/>
    </source>
</evidence>
<evidence type="ECO:0000256" key="2">
    <source>
        <dbReference type="ARBA" id="ARBA00022448"/>
    </source>
</evidence>
<protein>
    <submittedName>
        <fullName evidence="10">Uncharacterized protein</fullName>
    </submittedName>
</protein>
<feature type="transmembrane region" description="Helical" evidence="9">
    <location>
        <begin position="12"/>
        <end position="31"/>
    </location>
</feature>
<dbReference type="PANTHER" id="PTHR30574">
    <property type="entry name" value="INNER MEMBRANE PROTEIN YEDE"/>
    <property type="match status" value="1"/>
</dbReference>
<evidence type="ECO:0000256" key="5">
    <source>
        <dbReference type="ARBA" id="ARBA00022692"/>
    </source>
</evidence>
<gene>
    <name evidence="10" type="ORF">SAMN02194393_05229</name>
</gene>
<keyword evidence="6 9" id="KW-1133">Transmembrane helix</keyword>
<dbReference type="AlphaFoldDB" id="A0A1T5MRN4"/>
<keyword evidence="3" id="KW-1003">Cell membrane</keyword>
<dbReference type="Proteomes" id="UP000190285">
    <property type="component" value="Unassembled WGS sequence"/>
</dbReference>
<comment type="subcellular location">
    <subcellularLocation>
        <location evidence="1">Cell inner membrane</location>
        <topology evidence="1">Multi-pass membrane protein</topology>
    </subcellularLocation>
</comment>
<reference evidence="10 11" key="1">
    <citation type="submission" date="2017-02" db="EMBL/GenBank/DDBJ databases">
        <authorList>
            <person name="Peterson S.W."/>
        </authorList>
    </citation>
    <scope>NUCLEOTIDE SEQUENCE [LARGE SCALE GENOMIC DNA]</scope>
    <source>
        <strain evidence="10 11">M1</strain>
    </source>
</reference>
<dbReference type="RefSeq" id="WP_079495815.1">
    <property type="nucleotide sequence ID" value="NZ_FUZT01000023.1"/>
</dbReference>
<dbReference type="OrthoDB" id="9794165at2"/>
<evidence type="ECO:0000313" key="10">
    <source>
        <dbReference type="EMBL" id="SKC90875.1"/>
    </source>
</evidence>
<feature type="transmembrane region" description="Helical" evidence="9">
    <location>
        <begin position="114"/>
        <end position="137"/>
    </location>
</feature>